<proteinExistence type="predicted"/>
<organism evidence="1 2">
    <name type="scientific">Colwellia maritima</name>
    <dbReference type="NCBI Taxonomy" id="2912588"/>
    <lineage>
        <taxon>Bacteria</taxon>
        <taxon>Pseudomonadati</taxon>
        <taxon>Pseudomonadota</taxon>
        <taxon>Gammaproteobacteria</taxon>
        <taxon>Alteromonadales</taxon>
        <taxon>Colwelliaceae</taxon>
        <taxon>Colwellia</taxon>
    </lineage>
</organism>
<accession>A0ABS9WY59</accession>
<name>A0ABS9WY59_9GAMM</name>
<sequence>MNENTLFELTLFDPENTLISRLEKQNIEFTKVPVTRKFVVAMDETIKIISSDNNESLIDNLVLIFMDWLKENSNRRLQVMLVDATIVIIDNNDIEGIASILQRSLKITAFDPEYNNRILNQNSV</sequence>
<dbReference type="EMBL" id="JAKKSL010000001">
    <property type="protein sequence ID" value="MCI2282935.1"/>
    <property type="molecule type" value="Genomic_DNA"/>
</dbReference>
<comment type="caution">
    <text evidence="1">The sequence shown here is derived from an EMBL/GenBank/DDBJ whole genome shotgun (WGS) entry which is preliminary data.</text>
</comment>
<keyword evidence="2" id="KW-1185">Reference proteome</keyword>
<evidence type="ECO:0000313" key="2">
    <source>
        <dbReference type="Proteomes" id="UP001139646"/>
    </source>
</evidence>
<dbReference type="Proteomes" id="UP001139646">
    <property type="component" value="Unassembled WGS sequence"/>
</dbReference>
<dbReference type="RefSeq" id="WP_242284019.1">
    <property type="nucleotide sequence ID" value="NZ_JAKKSL010000001.1"/>
</dbReference>
<protein>
    <submittedName>
        <fullName evidence="1">Uncharacterized protein</fullName>
    </submittedName>
</protein>
<reference evidence="1" key="1">
    <citation type="submission" date="2022-01" db="EMBL/GenBank/DDBJ databases">
        <title>Colwellia maritima, isolated from seawater.</title>
        <authorList>
            <person name="Kristyanto S."/>
            <person name="Jung J."/>
            <person name="Jeon C.O."/>
        </authorList>
    </citation>
    <scope>NUCLEOTIDE SEQUENCE</scope>
    <source>
        <strain evidence="1">MSW7</strain>
    </source>
</reference>
<evidence type="ECO:0000313" key="1">
    <source>
        <dbReference type="EMBL" id="MCI2282935.1"/>
    </source>
</evidence>
<gene>
    <name evidence="1" type="ORF">L3081_05440</name>
</gene>